<keyword evidence="5" id="KW-0001">2Fe-2S</keyword>
<keyword evidence="8" id="KW-0408">Iron</keyword>
<dbReference type="AlphaFoldDB" id="A0A8J6T2Z4"/>
<evidence type="ECO:0000256" key="5">
    <source>
        <dbReference type="ARBA" id="ARBA00022714"/>
    </source>
</evidence>
<dbReference type="InterPro" id="IPR025192">
    <property type="entry name" value="Succ_DH/fum_Rdtase_N"/>
</dbReference>
<feature type="domain" description="4Fe-4S ferredoxin-type" evidence="12">
    <location>
        <begin position="151"/>
        <end position="222"/>
    </location>
</feature>
<dbReference type="PROSITE" id="PS00197">
    <property type="entry name" value="2FE2S_FER_1"/>
    <property type="match status" value="1"/>
</dbReference>
<protein>
    <submittedName>
        <fullName evidence="13">Succinate dehydrogenase/fumarate reductase iron-sulfur subunit</fullName>
    </submittedName>
</protein>
<dbReference type="Proteomes" id="UP000650524">
    <property type="component" value="Unassembled WGS sequence"/>
</dbReference>
<dbReference type="GO" id="GO:0009055">
    <property type="term" value="F:electron transfer activity"/>
    <property type="evidence" value="ECO:0007669"/>
    <property type="project" value="InterPro"/>
</dbReference>
<evidence type="ECO:0000256" key="10">
    <source>
        <dbReference type="ARBA" id="ARBA00034078"/>
    </source>
</evidence>
<dbReference type="GO" id="GO:0016491">
    <property type="term" value="F:oxidoreductase activity"/>
    <property type="evidence" value="ECO:0007669"/>
    <property type="project" value="UniProtKB-KW"/>
</dbReference>
<evidence type="ECO:0000256" key="7">
    <source>
        <dbReference type="ARBA" id="ARBA00023002"/>
    </source>
</evidence>
<keyword evidence="9" id="KW-0411">Iron-sulfur</keyword>
<comment type="cofactor">
    <cofactor evidence="2">
        <name>[4Fe-4S] cluster</name>
        <dbReference type="ChEBI" id="CHEBI:49883"/>
    </cofactor>
</comment>
<dbReference type="Pfam" id="PF13085">
    <property type="entry name" value="Fer2_3"/>
    <property type="match status" value="1"/>
</dbReference>
<feature type="domain" description="Succinate dehydogenase/fumarate reductase N-terminal" evidence="11">
    <location>
        <begin position="8"/>
        <end position="115"/>
    </location>
</feature>
<evidence type="ECO:0000256" key="8">
    <source>
        <dbReference type="ARBA" id="ARBA00023004"/>
    </source>
</evidence>
<comment type="similarity">
    <text evidence="3">Belongs to the succinate dehydrogenase/fumarate reductase iron-sulfur protein family.</text>
</comment>
<keyword evidence="7" id="KW-0560">Oxidoreductase</keyword>
<evidence type="ECO:0000259" key="11">
    <source>
        <dbReference type="Pfam" id="PF13085"/>
    </source>
</evidence>
<organism evidence="13 14">
    <name type="scientific">Candidatus Desulfacyla euxinica</name>
    <dbReference type="NCBI Taxonomy" id="2841693"/>
    <lineage>
        <taxon>Bacteria</taxon>
        <taxon>Deltaproteobacteria</taxon>
        <taxon>Candidatus Desulfacyla</taxon>
    </lineage>
</organism>
<dbReference type="InterPro" id="IPR012675">
    <property type="entry name" value="Beta-grasp_dom_sf"/>
</dbReference>
<dbReference type="Gene3D" id="3.10.20.30">
    <property type="match status" value="1"/>
</dbReference>
<dbReference type="Pfam" id="PF13183">
    <property type="entry name" value="Fer4_8"/>
    <property type="match status" value="1"/>
</dbReference>
<evidence type="ECO:0000256" key="9">
    <source>
        <dbReference type="ARBA" id="ARBA00023014"/>
    </source>
</evidence>
<dbReference type="InterPro" id="IPR050573">
    <property type="entry name" value="SDH/FRD_Iron-Sulfur"/>
</dbReference>
<dbReference type="InterPro" id="IPR009051">
    <property type="entry name" value="Helical_ferredxn"/>
</dbReference>
<evidence type="ECO:0000256" key="1">
    <source>
        <dbReference type="ARBA" id="ARBA00001927"/>
    </source>
</evidence>
<evidence type="ECO:0000256" key="4">
    <source>
        <dbReference type="ARBA" id="ARBA00022485"/>
    </source>
</evidence>
<comment type="caution">
    <text evidence="13">The sequence shown here is derived from an EMBL/GenBank/DDBJ whole genome shotgun (WGS) entry which is preliminary data.</text>
</comment>
<comment type="cofactor">
    <cofactor evidence="1">
        <name>[3Fe-4S] cluster</name>
        <dbReference type="ChEBI" id="CHEBI:21137"/>
    </cofactor>
</comment>
<evidence type="ECO:0000259" key="12">
    <source>
        <dbReference type="Pfam" id="PF13183"/>
    </source>
</evidence>
<evidence type="ECO:0000256" key="3">
    <source>
        <dbReference type="ARBA" id="ARBA00009433"/>
    </source>
</evidence>
<proteinExistence type="inferred from homology"/>
<dbReference type="InterPro" id="IPR004489">
    <property type="entry name" value="Succ_DH/fum_Rdtase_Fe-S"/>
</dbReference>
<dbReference type="InterPro" id="IPR006058">
    <property type="entry name" value="2Fe2S_fd_BS"/>
</dbReference>
<dbReference type="GO" id="GO:0051537">
    <property type="term" value="F:2 iron, 2 sulfur cluster binding"/>
    <property type="evidence" value="ECO:0007669"/>
    <property type="project" value="UniProtKB-KW"/>
</dbReference>
<comment type="cofactor">
    <cofactor evidence="10">
        <name>[2Fe-2S] cluster</name>
        <dbReference type="ChEBI" id="CHEBI:190135"/>
    </cofactor>
</comment>
<name>A0A8J6T2Z4_9DELT</name>
<sequence>MDSNYKLTLKIKRYNPDTKESWVQDYVLEVGRILRFTDLFRKINNELDASLAWNSSCEHAQCGTCAVKVNGKPLLACELLVENAVNQFHTTIFHIEPITIAPVVRDLIVDLEKAYERVNEAKPYIIEPAKNPSQGNDYQIFPRNLERYVDATRCINCFCCATVCISSHKGFLGPNAVMASIVRLMDPRETARKERLDTLYSEKGIYRCHTSKACSFVCPKEIDVAHFIALAKEGRFKSKDSR</sequence>
<dbReference type="GO" id="GO:0051539">
    <property type="term" value="F:4 iron, 4 sulfur cluster binding"/>
    <property type="evidence" value="ECO:0007669"/>
    <property type="project" value="UniProtKB-KW"/>
</dbReference>
<dbReference type="GO" id="GO:0022904">
    <property type="term" value="P:respiratory electron transport chain"/>
    <property type="evidence" value="ECO:0007669"/>
    <property type="project" value="TreeGrafter"/>
</dbReference>
<gene>
    <name evidence="13" type="ORF">H8E19_07845</name>
</gene>
<dbReference type="PANTHER" id="PTHR11921:SF29">
    <property type="entry name" value="SUCCINATE DEHYDROGENASE [UBIQUINONE] IRON-SULFUR SUBUNIT, MITOCHONDRIAL"/>
    <property type="match status" value="1"/>
</dbReference>
<evidence type="ECO:0000256" key="6">
    <source>
        <dbReference type="ARBA" id="ARBA00022723"/>
    </source>
</evidence>
<keyword evidence="6" id="KW-0479">Metal-binding</keyword>
<dbReference type="SUPFAM" id="SSF46548">
    <property type="entry name" value="alpha-helical ferredoxin"/>
    <property type="match status" value="1"/>
</dbReference>
<evidence type="ECO:0000313" key="13">
    <source>
        <dbReference type="EMBL" id="MBC8177305.1"/>
    </source>
</evidence>
<evidence type="ECO:0000313" key="14">
    <source>
        <dbReference type="Proteomes" id="UP000650524"/>
    </source>
</evidence>
<dbReference type="SUPFAM" id="SSF54292">
    <property type="entry name" value="2Fe-2S ferredoxin-like"/>
    <property type="match status" value="1"/>
</dbReference>
<dbReference type="PANTHER" id="PTHR11921">
    <property type="entry name" value="SUCCINATE DEHYDROGENASE IRON-SULFUR PROTEIN"/>
    <property type="match status" value="1"/>
</dbReference>
<dbReference type="GO" id="GO:0006099">
    <property type="term" value="P:tricarboxylic acid cycle"/>
    <property type="evidence" value="ECO:0007669"/>
    <property type="project" value="InterPro"/>
</dbReference>
<keyword evidence="4" id="KW-0004">4Fe-4S</keyword>
<dbReference type="Gene3D" id="1.10.1060.10">
    <property type="entry name" value="Alpha-helical ferredoxin"/>
    <property type="match status" value="1"/>
</dbReference>
<dbReference type="NCBIfam" id="TIGR00384">
    <property type="entry name" value="dhsB"/>
    <property type="match status" value="1"/>
</dbReference>
<evidence type="ECO:0000256" key="2">
    <source>
        <dbReference type="ARBA" id="ARBA00001966"/>
    </source>
</evidence>
<accession>A0A8J6T2Z4</accession>
<dbReference type="GO" id="GO:0046872">
    <property type="term" value="F:metal ion binding"/>
    <property type="evidence" value="ECO:0007669"/>
    <property type="project" value="UniProtKB-KW"/>
</dbReference>
<reference evidence="13 14" key="1">
    <citation type="submission" date="2020-08" db="EMBL/GenBank/DDBJ databases">
        <title>Bridging the membrane lipid divide: bacteria of the FCB group superphylum have the potential to synthesize archaeal ether lipids.</title>
        <authorList>
            <person name="Villanueva L."/>
            <person name="Von Meijenfeldt F.A.B."/>
            <person name="Westbye A.B."/>
            <person name="Yadav S."/>
            <person name="Hopmans E.C."/>
            <person name="Dutilh B.E."/>
            <person name="Sinninghe Damste J.S."/>
        </authorList>
    </citation>
    <scope>NUCLEOTIDE SEQUENCE [LARGE SCALE GENOMIC DNA]</scope>
    <source>
        <strain evidence="13">NIOZ-UU27</strain>
    </source>
</reference>
<dbReference type="InterPro" id="IPR017896">
    <property type="entry name" value="4Fe4S_Fe-S-bd"/>
</dbReference>
<dbReference type="InterPro" id="IPR036010">
    <property type="entry name" value="2Fe-2S_ferredoxin-like_sf"/>
</dbReference>
<dbReference type="EMBL" id="JACNJD010000200">
    <property type="protein sequence ID" value="MBC8177305.1"/>
    <property type="molecule type" value="Genomic_DNA"/>
</dbReference>